<gene>
    <name evidence="5" type="ORF">SOCG_03817</name>
</gene>
<dbReference type="EMBL" id="KE503207">
    <property type="protein sequence ID" value="EPX71881.1"/>
    <property type="molecule type" value="Genomic_DNA"/>
</dbReference>
<comment type="similarity">
    <text evidence="2">Belongs to the ESS2 family.</text>
</comment>
<dbReference type="PANTHER" id="PTHR12940">
    <property type="entry name" value="ES-2 PROTEIN - RELATED"/>
    <property type="match status" value="1"/>
</dbReference>
<keyword evidence="3" id="KW-0539">Nucleus</keyword>
<evidence type="ECO:0000256" key="4">
    <source>
        <dbReference type="SAM" id="MobiDB-lite"/>
    </source>
</evidence>
<dbReference type="GO" id="GO:0071013">
    <property type="term" value="C:catalytic step 2 spliceosome"/>
    <property type="evidence" value="ECO:0007669"/>
    <property type="project" value="TreeGrafter"/>
</dbReference>
<feature type="region of interest" description="Disordered" evidence="4">
    <location>
        <begin position="282"/>
        <end position="305"/>
    </location>
</feature>
<feature type="region of interest" description="Disordered" evidence="4">
    <location>
        <begin position="328"/>
        <end position="361"/>
    </location>
</feature>
<sequence length="361" mass="40824">MSLIKQSNENNQVIKKGNNQNSSEIKPIAIEEDDYIEGLNSIIQKTYYPDLSHMKADVEGLGNELENDTIQEKNDAVHKQVALLPKNEYLVQKLQHNNQDLTLADYQSKFTSEDNASFSELFLIEKDARKELLQKRYGVKLDEKSMGAASSSQEKIKPRNSIAWKERPNVIQTWNSKQKNSLMFYPQTSEKSAVTKARSQHQRIISSSTRLDDNFLKEANAPSQEPLPEPTINKREASINGYPLIGSNYKYASGNSSTSFYIPETSRREKLHEMQLQNLKAHNNVPSNSISSGEPTSATSTRLPSRLSTLTPAARRLVAQSYLTTPNKESPLHRRLTTASIPKFSWTPTPRTKDPTTTKRL</sequence>
<name>S9PRR9_SCHOY</name>
<dbReference type="HOGENOM" id="CLU_719929_0_0_1"/>
<proteinExistence type="inferred from homology"/>
<comment type="subcellular location">
    <subcellularLocation>
        <location evidence="1">Nucleus</location>
    </subcellularLocation>
</comment>
<organism evidence="5 6">
    <name type="scientific">Schizosaccharomyces octosporus (strain yFS286)</name>
    <name type="common">Fission yeast</name>
    <name type="synonym">Octosporomyces octosporus</name>
    <dbReference type="NCBI Taxonomy" id="483514"/>
    <lineage>
        <taxon>Eukaryota</taxon>
        <taxon>Fungi</taxon>
        <taxon>Dikarya</taxon>
        <taxon>Ascomycota</taxon>
        <taxon>Taphrinomycotina</taxon>
        <taxon>Schizosaccharomycetes</taxon>
        <taxon>Schizosaccharomycetales</taxon>
        <taxon>Schizosaccharomycetaceae</taxon>
        <taxon>Schizosaccharomyces</taxon>
    </lineage>
</organism>
<keyword evidence="6" id="KW-1185">Reference proteome</keyword>
<reference evidence="5 6" key="1">
    <citation type="journal article" date="2011" name="Science">
        <title>Comparative functional genomics of the fission yeasts.</title>
        <authorList>
            <person name="Rhind N."/>
            <person name="Chen Z."/>
            <person name="Yassour M."/>
            <person name="Thompson D.A."/>
            <person name="Haas B.J."/>
            <person name="Habib N."/>
            <person name="Wapinski I."/>
            <person name="Roy S."/>
            <person name="Lin M.F."/>
            <person name="Heiman D.I."/>
            <person name="Young S.K."/>
            <person name="Furuya K."/>
            <person name="Guo Y."/>
            <person name="Pidoux A."/>
            <person name="Chen H.M."/>
            <person name="Robbertse B."/>
            <person name="Goldberg J.M."/>
            <person name="Aoki K."/>
            <person name="Bayne E.H."/>
            <person name="Berlin A.M."/>
            <person name="Desjardins C.A."/>
            <person name="Dobbs E."/>
            <person name="Dukaj L."/>
            <person name="Fan L."/>
            <person name="FitzGerald M.G."/>
            <person name="French C."/>
            <person name="Gujja S."/>
            <person name="Hansen K."/>
            <person name="Keifenheim D."/>
            <person name="Levin J.Z."/>
            <person name="Mosher R.A."/>
            <person name="Mueller C.A."/>
            <person name="Pfiffner J."/>
            <person name="Priest M."/>
            <person name="Russ C."/>
            <person name="Smialowska A."/>
            <person name="Swoboda P."/>
            <person name="Sykes S.M."/>
            <person name="Vaughn M."/>
            <person name="Vengrova S."/>
            <person name="Yoder R."/>
            <person name="Zeng Q."/>
            <person name="Allshire R."/>
            <person name="Baulcombe D."/>
            <person name="Birren B.W."/>
            <person name="Brown W."/>
            <person name="Ekwall K."/>
            <person name="Kellis M."/>
            <person name="Leatherwood J."/>
            <person name="Levin H."/>
            <person name="Margalit H."/>
            <person name="Martienssen R."/>
            <person name="Nieduszynski C.A."/>
            <person name="Spatafora J.W."/>
            <person name="Friedman N."/>
            <person name="Dalgaard J.Z."/>
            <person name="Baumann P."/>
            <person name="Niki H."/>
            <person name="Regev A."/>
            <person name="Nusbaum C."/>
        </authorList>
    </citation>
    <scope>NUCLEOTIDE SEQUENCE [LARGE SCALE GENOMIC DNA]</scope>
    <source>
        <strain evidence="6">yFS286</strain>
    </source>
</reference>
<feature type="region of interest" description="Disordered" evidence="4">
    <location>
        <begin position="1"/>
        <end position="25"/>
    </location>
</feature>
<evidence type="ECO:0000313" key="5">
    <source>
        <dbReference type="EMBL" id="EPX71881.1"/>
    </source>
</evidence>
<dbReference type="AlphaFoldDB" id="S9PRR9"/>
<dbReference type="GeneID" id="25032785"/>
<evidence type="ECO:0000256" key="1">
    <source>
        <dbReference type="ARBA" id="ARBA00004123"/>
    </source>
</evidence>
<evidence type="ECO:0000256" key="2">
    <source>
        <dbReference type="ARBA" id="ARBA00009072"/>
    </source>
</evidence>
<dbReference type="eggNOG" id="KOG2627">
    <property type="taxonomic scope" value="Eukaryota"/>
</dbReference>
<dbReference type="PANTHER" id="PTHR12940:SF0">
    <property type="entry name" value="SPLICING FACTOR ESS-2 HOMOLOG"/>
    <property type="match status" value="1"/>
</dbReference>
<dbReference type="OMA" id="IAWKERP"/>
<evidence type="ECO:0000313" key="6">
    <source>
        <dbReference type="Proteomes" id="UP000016088"/>
    </source>
</evidence>
<dbReference type="RefSeq" id="XP_013019181.1">
    <property type="nucleotide sequence ID" value="XM_013163727.1"/>
</dbReference>
<accession>S9PRR9</accession>
<dbReference type="Pfam" id="PF09751">
    <property type="entry name" value="Es2"/>
    <property type="match status" value="1"/>
</dbReference>
<dbReference type="OrthoDB" id="19679at2759"/>
<feature type="compositionally biased region" description="Basic and acidic residues" evidence="4">
    <location>
        <begin position="351"/>
        <end position="361"/>
    </location>
</feature>
<dbReference type="VEuPathDB" id="FungiDB:SOCG_03817"/>
<evidence type="ECO:0000256" key="3">
    <source>
        <dbReference type="ARBA" id="ARBA00023242"/>
    </source>
</evidence>
<dbReference type="InterPro" id="IPR019148">
    <property type="entry name" value="Nuclear_protein_DGCR14_ESS-2"/>
</dbReference>
<protein>
    <submittedName>
        <fullName evidence="5">Stress response protein Bis1</fullName>
    </submittedName>
</protein>
<dbReference type="Proteomes" id="UP000016088">
    <property type="component" value="Unassembled WGS sequence"/>
</dbReference>
<feature type="compositionally biased region" description="Polar residues" evidence="4">
    <location>
        <begin position="1"/>
        <end position="24"/>
    </location>
</feature>